<evidence type="ECO:0000313" key="9">
    <source>
        <dbReference type="Proteomes" id="UP000569951"/>
    </source>
</evidence>
<dbReference type="PROSITE" id="PS00099">
    <property type="entry name" value="THIOLASE_3"/>
    <property type="match status" value="1"/>
</dbReference>
<reference evidence="8 9" key="1">
    <citation type="submission" date="2020-08" db="EMBL/GenBank/DDBJ databases">
        <title>Genomic Encyclopedia of Type Strains, Phase IV (KMG-IV): sequencing the most valuable type-strain genomes for metagenomic binning, comparative biology and taxonomic classification.</title>
        <authorList>
            <person name="Goeker M."/>
        </authorList>
    </citation>
    <scope>NUCLEOTIDE SEQUENCE [LARGE SCALE GENOMIC DNA]</scope>
    <source>
        <strain evidence="8 9">DSM 21458</strain>
    </source>
</reference>
<name>A0A841I4N5_9DEIO</name>
<dbReference type="PROSITE" id="PS00737">
    <property type="entry name" value="THIOLASE_2"/>
    <property type="match status" value="1"/>
</dbReference>
<feature type="domain" description="Thiolase C-terminal" evidence="7">
    <location>
        <begin position="264"/>
        <end position="384"/>
    </location>
</feature>
<protein>
    <submittedName>
        <fullName evidence="8">Acetyl-CoA C-acetyltransferase</fullName>
        <ecNumber evidence="8">2.3.1.9</ecNumber>
    </submittedName>
</protein>
<dbReference type="InterPro" id="IPR020616">
    <property type="entry name" value="Thiolase_N"/>
</dbReference>
<dbReference type="InterPro" id="IPR016039">
    <property type="entry name" value="Thiolase-like"/>
</dbReference>
<dbReference type="AlphaFoldDB" id="A0A841I4N5"/>
<evidence type="ECO:0000259" key="7">
    <source>
        <dbReference type="Pfam" id="PF02803"/>
    </source>
</evidence>
<dbReference type="InterPro" id="IPR020610">
    <property type="entry name" value="Thiolase_AS"/>
</dbReference>
<dbReference type="PIRSF" id="PIRSF000429">
    <property type="entry name" value="Ac-CoA_Ac_transf"/>
    <property type="match status" value="1"/>
</dbReference>
<proteinExistence type="inferred from homology"/>
<evidence type="ECO:0000256" key="5">
    <source>
        <dbReference type="RuleBase" id="RU003557"/>
    </source>
</evidence>
<dbReference type="InterPro" id="IPR020613">
    <property type="entry name" value="Thiolase_CS"/>
</dbReference>
<evidence type="ECO:0000259" key="6">
    <source>
        <dbReference type="Pfam" id="PF00108"/>
    </source>
</evidence>
<organism evidence="8 9">
    <name type="scientific">Deinobacterium chartae</name>
    <dbReference type="NCBI Taxonomy" id="521158"/>
    <lineage>
        <taxon>Bacteria</taxon>
        <taxon>Thermotogati</taxon>
        <taxon>Deinococcota</taxon>
        <taxon>Deinococci</taxon>
        <taxon>Deinococcales</taxon>
        <taxon>Deinococcaceae</taxon>
        <taxon>Deinobacterium</taxon>
    </lineage>
</organism>
<dbReference type="SUPFAM" id="SSF53901">
    <property type="entry name" value="Thiolase-like"/>
    <property type="match status" value="2"/>
</dbReference>
<dbReference type="EC" id="2.3.1.9" evidence="8"/>
<evidence type="ECO:0000256" key="4">
    <source>
        <dbReference type="PIRSR" id="PIRSR000429-1"/>
    </source>
</evidence>
<evidence type="ECO:0000256" key="2">
    <source>
        <dbReference type="ARBA" id="ARBA00022679"/>
    </source>
</evidence>
<dbReference type="InterPro" id="IPR020617">
    <property type="entry name" value="Thiolase_C"/>
</dbReference>
<feature type="active site" description="Proton acceptor" evidence="4">
    <location>
        <position position="372"/>
    </location>
</feature>
<dbReference type="NCBIfam" id="TIGR01930">
    <property type="entry name" value="AcCoA-C-Actrans"/>
    <property type="match status" value="1"/>
</dbReference>
<evidence type="ECO:0000256" key="1">
    <source>
        <dbReference type="ARBA" id="ARBA00010982"/>
    </source>
</evidence>
<keyword evidence="2 5" id="KW-0808">Transferase</keyword>
<dbReference type="FunFam" id="3.40.47.10:FF:000010">
    <property type="entry name" value="Acetyl-CoA acetyltransferase (Thiolase)"/>
    <property type="match status" value="1"/>
</dbReference>
<comment type="caution">
    <text evidence="8">The sequence shown here is derived from an EMBL/GenBank/DDBJ whole genome shotgun (WGS) entry which is preliminary data.</text>
</comment>
<dbReference type="PANTHER" id="PTHR18919:SF107">
    <property type="entry name" value="ACETYL-COA ACETYLTRANSFERASE, CYTOSOLIC"/>
    <property type="match status" value="1"/>
</dbReference>
<dbReference type="Pfam" id="PF00108">
    <property type="entry name" value="Thiolase_N"/>
    <property type="match status" value="1"/>
</dbReference>
<dbReference type="InterPro" id="IPR002155">
    <property type="entry name" value="Thiolase"/>
</dbReference>
<feature type="domain" description="Thiolase N-terminal" evidence="6">
    <location>
        <begin position="4"/>
        <end position="256"/>
    </location>
</feature>
<accession>A0A841I4N5</accession>
<dbReference type="GO" id="GO:0003985">
    <property type="term" value="F:acetyl-CoA C-acetyltransferase activity"/>
    <property type="evidence" value="ECO:0007669"/>
    <property type="project" value="UniProtKB-EC"/>
</dbReference>
<evidence type="ECO:0000313" key="8">
    <source>
        <dbReference type="EMBL" id="MBB6098845.1"/>
    </source>
</evidence>
<keyword evidence="3 5" id="KW-0012">Acyltransferase</keyword>
<dbReference type="Proteomes" id="UP000569951">
    <property type="component" value="Unassembled WGS sequence"/>
</dbReference>
<dbReference type="Pfam" id="PF02803">
    <property type="entry name" value="Thiolase_C"/>
    <property type="match status" value="1"/>
</dbReference>
<dbReference type="CDD" id="cd00751">
    <property type="entry name" value="thiolase"/>
    <property type="match status" value="1"/>
</dbReference>
<comment type="similarity">
    <text evidence="1 5">Belongs to the thiolase-like superfamily. Thiolase family.</text>
</comment>
<feature type="active site" description="Proton acceptor" evidence="4">
    <location>
        <position position="342"/>
    </location>
</feature>
<dbReference type="RefSeq" id="WP_183987602.1">
    <property type="nucleotide sequence ID" value="NZ_JACHHG010000008.1"/>
</dbReference>
<dbReference type="EMBL" id="JACHHG010000008">
    <property type="protein sequence ID" value="MBB6098845.1"/>
    <property type="molecule type" value="Genomic_DNA"/>
</dbReference>
<keyword evidence="9" id="KW-1185">Reference proteome</keyword>
<evidence type="ECO:0000256" key="3">
    <source>
        <dbReference type="ARBA" id="ARBA00023315"/>
    </source>
</evidence>
<dbReference type="Gene3D" id="3.40.47.10">
    <property type="match status" value="1"/>
</dbReference>
<sequence>MSNVVIVSGARTPIGAMGGAFKDTPDWELAATALRAALERGGVQAEELEELVLGSVISTGRSAYGARRVALAVGMRQDAPSYAVNKLCGSGMRAAHSAWQSLRLGENRLVAAGGTENMSQAPYLLPQARFGQKLGHQEVLDALTYTLTCGVSELPMGITAENIAERYGITREEQDAYAVLSNARAVAARENGRFAREIVPVQTRRGLIEHDERPQPSTLEALARLRPTFKPDGTVTAANASGINDGAAMLLLADEDYARSRGLPVLARVHGFASVGVDPAVMGLGPSRAIPKLLEGRGMQLSDIDLVEVNEAFAAQYLGVERDLRLDRERTNVNGGAVALGHPVGMSGARVMLTLALELQERGGQWGVASLCIGGGQGIACLLENLG</sequence>
<feature type="active site" description="Acyl-thioester intermediate" evidence="4">
    <location>
        <position position="88"/>
    </location>
</feature>
<gene>
    <name evidence="8" type="ORF">HNR42_002280</name>
</gene>
<dbReference type="PANTHER" id="PTHR18919">
    <property type="entry name" value="ACETYL-COA C-ACYLTRANSFERASE"/>
    <property type="match status" value="1"/>
</dbReference>